<feature type="region of interest" description="Disordered" evidence="1">
    <location>
        <begin position="1"/>
        <end position="28"/>
    </location>
</feature>
<protein>
    <submittedName>
        <fullName evidence="2">Uncharacterized protein</fullName>
    </submittedName>
</protein>
<comment type="caution">
    <text evidence="2">The sequence shown here is derived from an EMBL/GenBank/DDBJ whole genome shotgun (WGS) entry which is preliminary data.</text>
</comment>
<sequence length="295" mass="32868">MHTHTHSLNPCLPYVRQQTGPGQSGGTFPRPFDLATAIPERLLRLLLLTPPPHSSMTKRSVVRLRYQFLPQGSYDQASYGVARLWEWVGATGLPGTPESDPREEGGAGQRSRGITENRKEGLQDTNCYPSLYYELVVLYEALSFSEDSVSYKYSTTQYNLLPLSVTTRQFLQTRTNAQCLIYFPKPRSERSQKNEAGNATVHKVPASLRRKHSNSIIVIGHLRPFSSLTLKLTLLSANTRMRKESVVTSSLSSPNRDSAPSVAGCDEIFSMIVCDGVGVCLSLRIVFNFLMDSYS</sequence>
<name>A0A9N7YLA5_PLEPL</name>
<evidence type="ECO:0000313" key="3">
    <source>
        <dbReference type="Proteomes" id="UP001153269"/>
    </source>
</evidence>
<organism evidence="2 3">
    <name type="scientific">Pleuronectes platessa</name>
    <name type="common">European plaice</name>
    <dbReference type="NCBI Taxonomy" id="8262"/>
    <lineage>
        <taxon>Eukaryota</taxon>
        <taxon>Metazoa</taxon>
        <taxon>Chordata</taxon>
        <taxon>Craniata</taxon>
        <taxon>Vertebrata</taxon>
        <taxon>Euteleostomi</taxon>
        <taxon>Actinopterygii</taxon>
        <taxon>Neopterygii</taxon>
        <taxon>Teleostei</taxon>
        <taxon>Neoteleostei</taxon>
        <taxon>Acanthomorphata</taxon>
        <taxon>Carangaria</taxon>
        <taxon>Pleuronectiformes</taxon>
        <taxon>Pleuronectoidei</taxon>
        <taxon>Pleuronectidae</taxon>
        <taxon>Pleuronectes</taxon>
    </lineage>
</organism>
<evidence type="ECO:0000256" key="1">
    <source>
        <dbReference type="SAM" id="MobiDB-lite"/>
    </source>
</evidence>
<dbReference type="Proteomes" id="UP001153269">
    <property type="component" value="Unassembled WGS sequence"/>
</dbReference>
<feature type="region of interest" description="Disordered" evidence="1">
    <location>
        <begin position="93"/>
        <end position="120"/>
    </location>
</feature>
<keyword evidence="3" id="KW-1185">Reference proteome</keyword>
<gene>
    <name evidence="2" type="ORF">PLEPLA_LOCUS16295</name>
</gene>
<dbReference type="AlphaFoldDB" id="A0A9N7YLA5"/>
<evidence type="ECO:0000313" key="2">
    <source>
        <dbReference type="EMBL" id="CAB1428329.1"/>
    </source>
</evidence>
<proteinExistence type="predicted"/>
<dbReference type="EMBL" id="CADEAL010001042">
    <property type="protein sequence ID" value="CAB1428329.1"/>
    <property type="molecule type" value="Genomic_DNA"/>
</dbReference>
<reference evidence="2" key="1">
    <citation type="submission" date="2020-03" db="EMBL/GenBank/DDBJ databases">
        <authorList>
            <person name="Weist P."/>
        </authorList>
    </citation>
    <scope>NUCLEOTIDE SEQUENCE</scope>
</reference>
<accession>A0A9N7YLA5</accession>